<dbReference type="InterPro" id="IPR041588">
    <property type="entry name" value="Integrase_H2C2"/>
</dbReference>
<evidence type="ECO:0000313" key="2">
    <source>
        <dbReference type="EMBL" id="KAK2143548.1"/>
    </source>
</evidence>
<dbReference type="Proteomes" id="UP001208570">
    <property type="component" value="Unassembled WGS sequence"/>
</dbReference>
<feature type="domain" description="Integrase zinc-binding" evidence="1">
    <location>
        <begin position="40"/>
        <end position="92"/>
    </location>
</feature>
<gene>
    <name evidence="2" type="ORF">LSH36_832g00015</name>
</gene>
<dbReference type="InterPro" id="IPR050951">
    <property type="entry name" value="Retrovirus_Pol_polyprotein"/>
</dbReference>
<reference evidence="2" key="1">
    <citation type="journal article" date="2023" name="Mol. Biol. Evol.">
        <title>Third-Generation Sequencing Reveals the Adaptive Role of the Epigenome in Three Deep-Sea Polychaetes.</title>
        <authorList>
            <person name="Perez M."/>
            <person name="Aroh O."/>
            <person name="Sun Y."/>
            <person name="Lan Y."/>
            <person name="Juniper S.K."/>
            <person name="Young C.R."/>
            <person name="Angers B."/>
            <person name="Qian P.Y."/>
        </authorList>
    </citation>
    <scope>NUCLEOTIDE SEQUENCE</scope>
    <source>
        <strain evidence="2">P08H-3</strain>
    </source>
</reference>
<keyword evidence="3" id="KW-1185">Reference proteome</keyword>
<proteinExistence type="predicted"/>
<comment type="caution">
    <text evidence="2">The sequence shown here is derived from an EMBL/GenBank/DDBJ whole genome shotgun (WGS) entry which is preliminary data.</text>
</comment>
<dbReference type="FunFam" id="1.10.340.70:FF:000004">
    <property type="entry name" value="Retrovirus-related Pol polyprotein from transposon 297-like Protein"/>
    <property type="match status" value="1"/>
</dbReference>
<sequence length="112" mass="12917">MHGWPDKRSELTFDLTAYWNFRSEIIKVDGVICKGNKLLIPSVMRPRMVEKIYSSHLGVENSLRNASDILFWPSIRADIKAACENCPVCPQYAVQYQKEPMLSHPVPDLPWQ</sequence>
<dbReference type="PANTHER" id="PTHR37984">
    <property type="entry name" value="PROTEIN CBG26694"/>
    <property type="match status" value="1"/>
</dbReference>
<accession>A0AAD9J033</accession>
<dbReference type="Gene3D" id="1.10.340.70">
    <property type="match status" value="1"/>
</dbReference>
<name>A0AAD9J033_9ANNE</name>
<protein>
    <recommendedName>
        <fullName evidence="1">Integrase zinc-binding domain-containing protein</fullName>
    </recommendedName>
</protein>
<organism evidence="2 3">
    <name type="scientific">Paralvinella palmiformis</name>
    <dbReference type="NCBI Taxonomy" id="53620"/>
    <lineage>
        <taxon>Eukaryota</taxon>
        <taxon>Metazoa</taxon>
        <taxon>Spiralia</taxon>
        <taxon>Lophotrochozoa</taxon>
        <taxon>Annelida</taxon>
        <taxon>Polychaeta</taxon>
        <taxon>Sedentaria</taxon>
        <taxon>Canalipalpata</taxon>
        <taxon>Terebellida</taxon>
        <taxon>Terebelliformia</taxon>
        <taxon>Alvinellidae</taxon>
        <taxon>Paralvinella</taxon>
    </lineage>
</organism>
<dbReference type="AlphaFoldDB" id="A0AAD9J033"/>
<dbReference type="Pfam" id="PF17921">
    <property type="entry name" value="Integrase_H2C2"/>
    <property type="match status" value="1"/>
</dbReference>
<dbReference type="EMBL" id="JAODUP010000832">
    <property type="protein sequence ID" value="KAK2143548.1"/>
    <property type="molecule type" value="Genomic_DNA"/>
</dbReference>
<evidence type="ECO:0000313" key="3">
    <source>
        <dbReference type="Proteomes" id="UP001208570"/>
    </source>
</evidence>
<dbReference type="PANTHER" id="PTHR37984:SF8">
    <property type="entry name" value="CCHC-TYPE DOMAIN-CONTAINING PROTEIN"/>
    <property type="match status" value="1"/>
</dbReference>
<evidence type="ECO:0000259" key="1">
    <source>
        <dbReference type="Pfam" id="PF17921"/>
    </source>
</evidence>